<name>A0A7Y9JKK0_9ACTN</name>
<keyword evidence="3" id="KW-1185">Reference proteome</keyword>
<organism evidence="2 3">
    <name type="scientific">Actinomadura luteofluorescens</name>
    <dbReference type="NCBI Taxonomy" id="46163"/>
    <lineage>
        <taxon>Bacteria</taxon>
        <taxon>Bacillati</taxon>
        <taxon>Actinomycetota</taxon>
        <taxon>Actinomycetes</taxon>
        <taxon>Streptosporangiales</taxon>
        <taxon>Thermomonosporaceae</taxon>
        <taxon>Actinomadura</taxon>
    </lineage>
</organism>
<protein>
    <submittedName>
        <fullName evidence="2">Putative membrane protein</fullName>
    </submittedName>
</protein>
<keyword evidence="1" id="KW-0472">Membrane</keyword>
<evidence type="ECO:0000313" key="2">
    <source>
        <dbReference type="EMBL" id="NYD52420.1"/>
    </source>
</evidence>
<feature type="transmembrane region" description="Helical" evidence="1">
    <location>
        <begin position="66"/>
        <end position="90"/>
    </location>
</feature>
<dbReference type="Proteomes" id="UP000529783">
    <property type="component" value="Unassembled WGS sequence"/>
</dbReference>
<comment type="caution">
    <text evidence="2">The sequence shown here is derived from an EMBL/GenBank/DDBJ whole genome shotgun (WGS) entry which is preliminary data.</text>
</comment>
<dbReference type="RefSeq" id="WP_179848629.1">
    <property type="nucleotide sequence ID" value="NZ_JACCBA010000001.1"/>
</dbReference>
<reference evidence="2 3" key="1">
    <citation type="submission" date="2020-07" db="EMBL/GenBank/DDBJ databases">
        <title>Sequencing the genomes of 1000 actinobacteria strains.</title>
        <authorList>
            <person name="Klenk H.-P."/>
        </authorList>
    </citation>
    <scope>NUCLEOTIDE SEQUENCE [LARGE SCALE GENOMIC DNA]</scope>
    <source>
        <strain evidence="2 3">DSM 40398</strain>
    </source>
</reference>
<accession>A0A7Y9JKK0</accession>
<dbReference type="EMBL" id="JACCBA010000001">
    <property type="protein sequence ID" value="NYD52420.1"/>
    <property type="molecule type" value="Genomic_DNA"/>
</dbReference>
<sequence>MSTVQSRPAAAGQWWRPRPPVRKTVTVVHVVASVALLGEVWGLVLLNLTAALTDDATLAHSAYRLMGVLVFGGGIPLSLTALVTGVALAIGSAWGLARHYWVLAKLVLLIAVILAGMLLFTPGAMADATAGGAPAAAGRQWEQVAVVSCQLAMLLTATALSVFKPRGRVGRRRARS</sequence>
<feature type="transmembrane region" description="Helical" evidence="1">
    <location>
        <begin position="102"/>
        <end position="124"/>
    </location>
</feature>
<feature type="transmembrane region" description="Helical" evidence="1">
    <location>
        <begin position="144"/>
        <end position="163"/>
    </location>
</feature>
<keyword evidence="1" id="KW-1133">Transmembrane helix</keyword>
<dbReference type="AlphaFoldDB" id="A0A7Y9JKK0"/>
<proteinExistence type="predicted"/>
<gene>
    <name evidence="2" type="ORF">BJY14_008403</name>
</gene>
<evidence type="ECO:0000313" key="3">
    <source>
        <dbReference type="Proteomes" id="UP000529783"/>
    </source>
</evidence>
<keyword evidence="1" id="KW-0812">Transmembrane</keyword>
<feature type="transmembrane region" description="Helical" evidence="1">
    <location>
        <begin position="25"/>
        <end position="46"/>
    </location>
</feature>
<evidence type="ECO:0000256" key="1">
    <source>
        <dbReference type="SAM" id="Phobius"/>
    </source>
</evidence>